<reference evidence="2 3" key="1">
    <citation type="submission" date="2017-04" db="EMBL/GenBank/DDBJ databases">
        <authorList>
            <person name="Afonso C.L."/>
            <person name="Miller P.J."/>
            <person name="Scott M.A."/>
            <person name="Spackman E."/>
            <person name="Goraichik I."/>
            <person name="Dimitrov K.M."/>
            <person name="Suarez D.L."/>
            <person name="Swayne D.E."/>
        </authorList>
    </citation>
    <scope>NUCLEOTIDE SEQUENCE [LARGE SCALE GENOMIC DNA]</scope>
    <source>
        <strain evidence="2 3">CGMCC 1.10972</strain>
    </source>
</reference>
<feature type="signal peptide" evidence="1">
    <location>
        <begin position="1"/>
        <end position="32"/>
    </location>
</feature>
<dbReference type="RefSeq" id="WP_139798444.1">
    <property type="nucleotide sequence ID" value="NZ_FWXR01000017.1"/>
</dbReference>
<gene>
    <name evidence="2" type="ORF">SAMN06297251_11755</name>
</gene>
<evidence type="ECO:0000256" key="1">
    <source>
        <dbReference type="SAM" id="SignalP"/>
    </source>
</evidence>
<accession>A0A1W2DSY4</accession>
<protein>
    <submittedName>
        <fullName evidence="2">Uncharacterized protein</fullName>
    </submittedName>
</protein>
<dbReference type="EMBL" id="FWXR01000017">
    <property type="protein sequence ID" value="SMD00142.1"/>
    <property type="molecule type" value="Genomic_DNA"/>
</dbReference>
<organism evidence="2 3">
    <name type="scientific">Fulvimarina manganoxydans</name>
    <dbReference type="NCBI Taxonomy" id="937218"/>
    <lineage>
        <taxon>Bacteria</taxon>
        <taxon>Pseudomonadati</taxon>
        <taxon>Pseudomonadota</taxon>
        <taxon>Alphaproteobacteria</taxon>
        <taxon>Hyphomicrobiales</taxon>
        <taxon>Aurantimonadaceae</taxon>
        <taxon>Fulvimarina</taxon>
    </lineage>
</organism>
<feature type="chain" id="PRO_5012574278" evidence="1">
    <location>
        <begin position="33"/>
        <end position="198"/>
    </location>
</feature>
<dbReference type="Proteomes" id="UP000192656">
    <property type="component" value="Unassembled WGS sequence"/>
</dbReference>
<proteinExistence type="predicted"/>
<dbReference type="OrthoDB" id="7427667at2"/>
<keyword evidence="1" id="KW-0732">Signal</keyword>
<sequence>MPPLVLRPTAWRMVCTALFALLLANLAPKAEAAESVYTKIVFDACETLSLAEEDGSVSLRCAGYRDIPIFYNEGDLRADIDFGAPNEEFATFGGFNSVGPTVEWRLDGGRPIAAIIRFFVRSADGGADGQVLSVHKVGQPKAPGCVVAYVDARANRNANELARDVADARVPGFACGRDRPAYVGKVGPSGQGATAVER</sequence>
<name>A0A1W2DSY4_9HYPH</name>
<keyword evidence="3" id="KW-1185">Reference proteome</keyword>
<evidence type="ECO:0000313" key="2">
    <source>
        <dbReference type="EMBL" id="SMD00142.1"/>
    </source>
</evidence>
<dbReference type="AlphaFoldDB" id="A0A1W2DSY4"/>
<dbReference type="STRING" id="937218.SAMN06297251_11755"/>
<evidence type="ECO:0000313" key="3">
    <source>
        <dbReference type="Proteomes" id="UP000192656"/>
    </source>
</evidence>